<evidence type="ECO:0000313" key="3">
    <source>
        <dbReference type="Proteomes" id="UP000317715"/>
    </source>
</evidence>
<reference evidence="2 3" key="1">
    <citation type="submission" date="2019-06" db="EMBL/GenBank/DDBJ databases">
        <title>Whole genome shotgun sequence of Paenarthrobacter aurescens NBRC 12136.</title>
        <authorList>
            <person name="Hosoyama A."/>
            <person name="Uohara A."/>
            <person name="Ohji S."/>
            <person name="Ichikawa N."/>
        </authorList>
    </citation>
    <scope>NUCLEOTIDE SEQUENCE [LARGE SCALE GENOMIC DNA]</scope>
    <source>
        <strain evidence="2 3">NBRC 12136</strain>
    </source>
</reference>
<evidence type="ECO:0000313" key="2">
    <source>
        <dbReference type="EMBL" id="GEB19073.1"/>
    </source>
</evidence>
<proteinExistence type="predicted"/>
<protein>
    <submittedName>
        <fullName evidence="2">Uncharacterized protein</fullName>
    </submittedName>
</protein>
<evidence type="ECO:0000256" key="1">
    <source>
        <dbReference type="SAM" id="Phobius"/>
    </source>
</evidence>
<dbReference type="AlphaFoldDB" id="A0A4Y3NCW1"/>
<feature type="transmembrane region" description="Helical" evidence="1">
    <location>
        <begin position="44"/>
        <end position="67"/>
    </location>
</feature>
<keyword evidence="1" id="KW-0812">Transmembrane</keyword>
<sequence length="68" mass="7513">MAAASTGDKGNFARHRRAFPDDVLGVGMDVHDLGMGHAKTFNGLVHHCAWIINELFHVMLLGMLWLVL</sequence>
<dbReference type="Proteomes" id="UP000317715">
    <property type="component" value="Unassembled WGS sequence"/>
</dbReference>
<dbReference type="EMBL" id="BJMD01000010">
    <property type="protein sequence ID" value="GEB19073.1"/>
    <property type="molecule type" value="Genomic_DNA"/>
</dbReference>
<organism evidence="2 3">
    <name type="scientific">Paenarthrobacter aurescens</name>
    <name type="common">Arthrobacter aurescens</name>
    <dbReference type="NCBI Taxonomy" id="43663"/>
    <lineage>
        <taxon>Bacteria</taxon>
        <taxon>Bacillati</taxon>
        <taxon>Actinomycetota</taxon>
        <taxon>Actinomycetes</taxon>
        <taxon>Micrococcales</taxon>
        <taxon>Micrococcaceae</taxon>
        <taxon>Paenarthrobacter</taxon>
    </lineage>
</organism>
<keyword evidence="1" id="KW-1133">Transmembrane helix</keyword>
<gene>
    <name evidence="2" type="ORF">AAU01_18280</name>
</gene>
<accession>A0A4Y3NCW1</accession>
<comment type="caution">
    <text evidence="2">The sequence shown here is derived from an EMBL/GenBank/DDBJ whole genome shotgun (WGS) entry which is preliminary data.</text>
</comment>
<name>A0A4Y3NCW1_PAEAU</name>
<keyword evidence="1" id="KW-0472">Membrane</keyword>
<keyword evidence="3" id="KW-1185">Reference proteome</keyword>